<dbReference type="AlphaFoldDB" id="A0A975TEG4"/>
<dbReference type="EMBL" id="CP021056">
    <property type="protein sequence ID" value="QXE26546.1"/>
    <property type="molecule type" value="Genomic_DNA"/>
</dbReference>
<dbReference type="KEGG" id="rsin:B6N60_05279"/>
<organism evidence="1 2">
    <name type="scientific">Richelia sinica FACHB-800</name>
    <dbReference type="NCBI Taxonomy" id="1357546"/>
    <lineage>
        <taxon>Bacteria</taxon>
        <taxon>Bacillati</taxon>
        <taxon>Cyanobacteriota</taxon>
        <taxon>Cyanophyceae</taxon>
        <taxon>Nostocales</taxon>
        <taxon>Nostocaceae</taxon>
        <taxon>Richelia</taxon>
    </lineage>
</organism>
<reference evidence="1" key="1">
    <citation type="submission" date="2017-04" db="EMBL/GenBank/DDBJ databases">
        <title>Genome deletions in a multicellular cyanobacterial endosymbiont for morphological adaptation in marine diatoms.</title>
        <authorList>
            <person name="Wang Y."/>
            <person name="Gao H."/>
            <person name="Li R."/>
            <person name="Xu X."/>
        </authorList>
    </citation>
    <scope>NUCLEOTIDE SEQUENCE</scope>
    <source>
        <strain evidence="1">FACHB 800</strain>
    </source>
</reference>
<gene>
    <name evidence="1" type="ORF">B6N60_05279</name>
</gene>
<name>A0A975TEG4_9NOST</name>
<accession>A0A975TEG4</accession>
<keyword evidence="2" id="KW-1185">Reference proteome</keyword>
<evidence type="ECO:0000313" key="1">
    <source>
        <dbReference type="EMBL" id="QXE26546.1"/>
    </source>
</evidence>
<dbReference type="Proteomes" id="UP000683511">
    <property type="component" value="Chromosome"/>
</dbReference>
<protein>
    <submittedName>
        <fullName evidence="1">Uncharacterized protein</fullName>
    </submittedName>
</protein>
<evidence type="ECO:0000313" key="2">
    <source>
        <dbReference type="Proteomes" id="UP000683511"/>
    </source>
</evidence>
<proteinExistence type="predicted"/>
<sequence length="37" mass="4383">MFNPIIEPKDAAKKRLKYQIDICLRKVNGQYFVVIET</sequence>